<organism evidence="2">
    <name type="scientific">Pyricularia oryzae (strain Y34)</name>
    <name type="common">Rice blast fungus</name>
    <name type="synonym">Magnaporthe oryzae</name>
    <dbReference type="NCBI Taxonomy" id="1143189"/>
    <lineage>
        <taxon>Eukaryota</taxon>
        <taxon>Fungi</taxon>
        <taxon>Dikarya</taxon>
        <taxon>Ascomycota</taxon>
        <taxon>Pezizomycotina</taxon>
        <taxon>Sordariomycetes</taxon>
        <taxon>Sordariomycetidae</taxon>
        <taxon>Magnaporthales</taxon>
        <taxon>Pyriculariaceae</taxon>
        <taxon>Pyricularia</taxon>
    </lineage>
</organism>
<reference evidence="2" key="1">
    <citation type="journal article" date="2012" name="PLoS Genet.">
        <title>Comparative analysis of the genomes of two field isolates of the rice blast fungus Magnaporthe oryzae.</title>
        <authorList>
            <person name="Xue M."/>
            <person name="Yang J."/>
            <person name="Li Z."/>
            <person name="Hu S."/>
            <person name="Yao N."/>
            <person name="Dean R.A."/>
            <person name="Zhao W."/>
            <person name="Shen M."/>
            <person name="Zhang H."/>
            <person name="Li C."/>
            <person name="Liu L."/>
            <person name="Cao L."/>
            <person name="Xu X."/>
            <person name="Xing Y."/>
            <person name="Hsiang T."/>
            <person name="Zhang Z."/>
            <person name="Xu J.R."/>
            <person name="Peng Y.L."/>
        </authorList>
    </citation>
    <scope>NUCLEOTIDE SEQUENCE</scope>
    <source>
        <strain evidence="2">Y34</strain>
    </source>
</reference>
<dbReference type="EMBL" id="JH793225">
    <property type="protein sequence ID" value="ELQ33404.1"/>
    <property type="molecule type" value="Genomic_DNA"/>
</dbReference>
<dbReference type="AlphaFoldDB" id="A0AA97NNL2"/>
<dbReference type="Proteomes" id="UP000011086">
    <property type="component" value="Unassembled WGS sequence"/>
</dbReference>
<gene>
    <name evidence="2" type="ORF">OOU_Y34scaffold00947g1</name>
</gene>
<feature type="region of interest" description="Disordered" evidence="1">
    <location>
        <begin position="1"/>
        <end position="22"/>
    </location>
</feature>
<protein>
    <submittedName>
        <fullName evidence="2">Uncharacterized protein</fullName>
    </submittedName>
</protein>
<proteinExistence type="predicted"/>
<sequence>MEVRTPENIPVPQGSHVFRQDL</sequence>
<evidence type="ECO:0000313" key="2">
    <source>
        <dbReference type="EMBL" id="ELQ33404.1"/>
    </source>
</evidence>
<name>A0AA97NNL2_PYRO3</name>
<accession>A0AA97NNL2</accession>
<evidence type="ECO:0000256" key="1">
    <source>
        <dbReference type="SAM" id="MobiDB-lite"/>
    </source>
</evidence>